<keyword evidence="4" id="KW-1185">Reference proteome</keyword>
<evidence type="ECO:0000256" key="1">
    <source>
        <dbReference type="SAM" id="SignalP"/>
    </source>
</evidence>
<dbReference type="Gene3D" id="3.50.50.60">
    <property type="entry name" value="FAD/NAD(P)-binding domain"/>
    <property type="match status" value="1"/>
</dbReference>
<dbReference type="InterPro" id="IPR050464">
    <property type="entry name" value="Zeta_carotene_desat/Oxidored"/>
</dbReference>
<accession>A0ABR2JBX3</accession>
<dbReference type="Gene3D" id="1.10.405.20">
    <property type="match status" value="1"/>
</dbReference>
<sequence>MKCLVSLIILFASIALGSTASSNTDPAKYDSQDVIYRDVVVVGGGSSGVYSSMRLRDHGKTVMIIEKKAMLGGHAEAWVDPLSGTPVDMGVAVFANMTTVVDYFARFNLSLAPMPSASIAPTYVDFNTGKKANFTDPDIAAFDAALDGYLAQLNQYPELQDSFNMTYPVHPDLLLSFGDFVAKYELQGLVSRVFLFNQGAAPLLNISMLYIFKYLNSDQVNSFKNGYLTVDQHSATELYRRAAESLGPDVLFNSTVTGMDRSLTQEVHVAVSTPQGPKLVIAKKLLSSIPPILDNLAGYDLSTNETDLFGQFIVNGYYTGVLNNTGFGPGALFANHRSGQPYGVPELPGIYTMPPSPLPDNRSVTNVYYGSPNVLADEQVKNDIVKAVQRYQAKNGLTITEPDWLKFSSHAPFNLMVSNDKIADGFYSELFCLQGQRNTFYNGAAWHAQDSSVLWRFTDTYIIPILLASMQEMSE</sequence>
<feature type="chain" id="PRO_5047128630" evidence="1">
    <location>
        <begin position="21"/>
        <end position="475"/>
    </location>
</feature>
<proteinExistence type="predicted"/>
<name>A0ABR2JBX3_9PEZI</name>
<dbReference type="Proteomes" id="UP001390339">
    <property type="component" value="Unassembled WGS sequence"/>
</dbReference>
<protein>
    <submittedName>
        <fullName evidence="3">FAD dependent oxidoreductase</fullName>
    </submittedName>
</protein>
<dbReference type="InterPro" id="IPR002937">
    <property type="entry name" value="Amino_oxidase"/>
</dbReference>
<dbReference type="InterPro" id="IPR036188">
    <property type="entry name" value="FAD/NAD-bd_sf"/>
</dbReference>
<evidence type="ECO:0000259" key="2">
    <source>
        <dbReference type="Pfam" id="PF01593"/>
    </source>
</evidence>
<dbReference type="PANTHER" id="PTHR42923:SF26">
    <property type="entry name" value="FMN REDUCTASE LOT6, PUTATIVE (AFU_ORTHOLOGUE AFUA_7G06600)-RELATED"/>
    <property type="match status" value="1"/>
</dbReference>
<dbReference type="Pfam" id="PF01593">
    <property type="entry name" value="Amino_oxidase"/>
    <property type="match status" value="1"/>
</dbReference>
<gene>
    <name evidence="3" type="ORF">PGQ11_005810</name>
</gene>
<reference evidence="3 4" key="1">
    <citation type="journal article" date="2024" name="IMA Fungus">
        <title>Apiospora arundinis, a panoply of carbohydrate-active enzymes and secondary metabolites.</title>
        <authorList>
            <person name="Sorensen T."/>
            <person name="Petersen C."/>
            <person name="Muurmann A.T."/>
            <person name="Christiansen J.V."/>
            <person name="Brundto M.L."/>
            <person name="Overgaard C.K."/>
            <person name="Boysen A.T."/>
            <person name="Wollenberg R.D."/>
            <person name="Larsen T.O."/>
            <person name="Sorensen J.L."/>
            <person name="Nielsen K.L."/>
            <person name="Sondergaard T.E."/>
        </authorList>
    </citation>
    <scope>NUCLEOTIDE SEQUENCE [LARGE SCALE GENOMIC DNA]</scope>
    <source>
        <strain evidence="3 4">AAU 773</strain>
    </source>
</reference>
<keyword evidence="1" id="KW-0732">Signal</keyword>
<evidence type="ECO:0000313" key="3">
    <source>
        <dbReference type="EMBL" id="KAK8875296.1"/>
    </source>
</evidence>
<dbReference type="SUPFAM" id="SSF51905">
    <property type="entry name" value="FAD/NAD(P)-binding domain"/>
    <property type="match status" value="1"/>
</dbReference>
<dbReference type="Gene3D" id="3.30.70.1990">
    <property type="match status" value="1"/>
</dbReference>
<feature type="signal peptide" evidence="1">
    <location>
        <begin position="1"/>
        <end position="20"/>
    </location>
</feature>
<dbReference type="PANTHER" id="PTHR42923">
    <property type="entry name" value="PROTOPORPHYRINOGEN OXIDASE"/>
    <property type="match status" value="1"/>
</dbReference>
<feature type="domain" description="Amine oxidase" evidence="2">
    <location>
        <begin position="53"/>
        <end position="278"/>
    </location>
</feature>
<comment type="caution">
    <text evidence="3">The sequence shown here is derived from an EMBL/GenBank/DDBJ whole genome shotgun (WGS) entry which is preliminary data.</text>
</comment>
<dbReference type="EMBL" id="JAPCWZ010000003">
    <property type="protein sequence ID" value="KAK8875296.1"/>
    <property type="molecule type" value="Genomic_DNA"/>
</dbReference>
<organism evidence="3 4">
    <name type="scientific">Apiospora arundinis</name>
    <dbReference type="NCBI Taxonomy" id="335852"/>
    <lineage>
        <taxon>Eukaryota</taxon>
        <taxon>Fungi</taxon>
        <taxon>Dikarya</taxon>
        <taxon>Ascomycota</taxon>
        <taxon>Pezizomycotina</taxon>
        <taxon>Sordariomycetes</taxon>
        <taxon>Xylariomycetidae</taxon>
        <taxon>Amphisphaeriales</taxon>
        <taxon>Apiosporaceae</taxon>
        <taxon>Apiospora</taxon>
    </lineage>
</organism>
<evidence type="ECO:0000313" key="4">
    <source>
        <dbReference type="Proteomes" id="UP001390339"/>
    </source>
</evidence>